<keyword evidence="4" id="KW-0274">FAD</keyword>
<evidence type="ECO:0000256" key="1">
    <source>
        <dbReference type="ARBA" id="ARBA00001974"/>
    </source>
</evidence>
<proteinExistence type="inferred from homology"/>
<dbReference type="InterPro" id="IPR016169">
    <property type="entry name" value="FAD-bd_PCMH_sub2"/>
</dbReference>
<dbReference type="InterPro" id="IPR036318">
    <property type="entry name" value="FAD-bd_PCMH-like_sf"/>
</dbReference>
<dbReference type="Gene3D" id="3.30.70.2740">
    <property type="match status" value="1"/>
</dbReference>
<evidence type="ECO:0000259" key="6">
    <source>
        <dbReference type="PROSITE" id="PS51387"/>
    </source>
</evidence>
<dbReference type="InterPro" id="IPR004113">
    <property type="entry name" value="FAD-bd_oxidored_4_C"/>
</dbReference>
<feature type="domain" description="FAD-binding PCMH-type" evidence="6">
    <location>
        <begin position="36"/>
        <end position="214"/>
    </location>
</feature>
<evidence type="ECO:0000256" key="5">
    <source>
        <dbReference type="ARBA" id="ARBA00023002"/>
    </source>
</evidence>
<dbReference type="SUPFAM" id="SSF55103">
    <property type="entry name" value="FAD-linked oxidases, C-terminal domain"/>
    <property type="match status" value="1"/>
</dbReference>
<accession>A0A3L8P5D4</accession>
<keyword evidence="5" id="KW-0560">Oxidoreductase</keyword>
<dbReference type="InterPro" id="IPR016171">
    <property type="entry name" value="Vanillyl_alc_oxidase_C-sub2"/>
</dbReference>
<reference evidence="7 8" key="1">
    <citation type="submission" date="2018-10" db="EMBL/GenBank/DDBJ databases">
        <title>Marmoricola sp. 4Q3S-7 whole genome shotgun sequence.</title>
        <authorList>
            <person name="Li F."/>
        </authorList>
    </citation>
    <scope>NUCLEOTIDE SEQUENCE [LARGE SCALE GENOMIC DNA]</scope>
    <source>
        <strain evidence="7 8">4Q3S-7</strain>
    </source>
</reference>
<dbReference type="PANTHER" id="PTHR42934:SF2">
    <property type="entry name" value="GLYCOLATE OXIDASE SUBUNIT GLCD"/>
    <property type="match status" value="1"/>
</dbReference>
<dbReference type="GO" id="GO:0071949">
    <property type="term" value="F:FAD binding"/>
    <property type="evidence" value="ECO:0007669"/>
    <property type="project" value="InterPro"/>
</dbReference>
<comment type="caution">
    <text evidence="7">The sequence shown here is derived from an EMBL/GenBank/DDBJ whole genome shotgun (WGS) entry which is preliminary data.</text>
</comment>
<dbReference type="SUPFAM" id="SSF56176">
    <property type="entry name" value="FAD-binding/transporter-associated domain-like"/>
    <property type="match status" value="1"/>
</dbReference>
<dbReference type="Pfam" id="PF01565">
    <property type="entry name" value="FAD_binding_4"/>
    <property type="match status" value="1"/>
</dbReference>
<keyword evidence="3" id="KW-0285">Flavoprotein</keyword>
<evidence type="ECO:0000256" key="4">
    <source>
        <dbReference type="ARBA" id="ARBA00022827"/>
    </source>
</evidence>
<comment type="cofactor">
    <cofactor evidence="1">
        <name>FAD</name>
        <dbReference type="ChEBI" id="CHEBI:57692"/>
    </cofactor>
</comment>
<evidence type="ECO:0000256" key="3">
    <source>
        <dbReference type="ARBA" id="ARBA00022630"/>
    </source>
</evidence>
<dbReference type="EMBL" id="RDBE01000001">
    <property type="protein sequence ID" value="RLV50580.1"/>
    <property type="molecule type" value="Genomic_DNA"/>
</dbReference>
<keyword evidence="8" id="KW-1185">Reference proteome</keyword>
<evidence type="ECO:0000313" key="7">
    <source>
        <dbReference type="EMBL" id="RLV50580.1"/>
    </source>
</evidence>
<name>A0A3L8P5D4_9ACTN</name>
<dbReference type="PROSITE" id="PS51387">
    <property type="entry name" value="FAD_PCMH"/>
    <property type="match status" value="1"/>
</dbReference>
<dbReference type="InterPro" id="IPR006094">
    <property type="entry name" value="Oxid_FAD_bind_N"/>
</dbReference>
<gene>
    <name evidence="7" type="ORF">D9V37_00975</name>
</gene>
<dbReference type="InterPro" id="IPR016164">
    <property type="entry name" value="FAD-linked_Oxase-like_C"/>
</dbReference>
<dbReference type="Pfam" id="PF02913">
    <property type="entry name" value="FAD-oxidase_C"/>
    <property type="match status" value="1"/>
</dbReference>
<dbReference type="FunFam" id="3.30.70.2740:FF:000001">
    <property type="entry name" value="D-lactate dehydrogenase mitochondrial"/>
    <property type="match status" value="1"/>
</dbReference>
<dbReference type="OrthoDB" id="9811557at2"/>
<dbReference type="GO" id="GO:0016491">
    <property type="term" value="F:oxidoreductase activity"/>
    <property type="evidence" value="ECO:0007669"/>
    <property type="project" value="UniProtKB-KW"/>
</dbReference>
<dbReference type="Gene3D" id="3.30.465.10">
    <property type="match status" value="1"/>
</dbReference>
<dbReference type="RefSeq" id="WP_121804262.1">
    <property type="nucleotide sequence ID" value="NZ_RDBE01000001.1"/>
</dbReference>
<comment type="similarity">
    <text evidence="2">Belongs to the FAD-binding oxidoreductase/transferase type 4 family.</text>
</comment>
<sequence length="454" mass="47090">MHPSVIELTEALPDGVVLTDPDALERYRHDWSHDVTAGTPAAVVRAECAEHVQEAVRWAARHGVAVVPRGAGSGLSGGASAVEDGLVISLERMRDIEIDTACRVAVVEPGALNVEVKQAAAQEGLWYPPDPSSFEMCSIGGNVATNAGGLCCVKYGVTTDYVLGLDVVLADGTLVTLGGKRIKDVAGLSLLKLFVGSEGTLGIVTRAILRLVPAQSERATLVAVFDSMTDASRAVVAIGAKVRPSMMELMDNASINAVEDWRSHGLDRSAGALMIAQSDAPGEACALELAVMEQACAAAGATEVATTTDPAESEMFVAARRNAFLALEQQGSLLLEDVGAPVPLLPTLIDGIAAIAAEHEVRIPVVAHAGDGNTHPIIVFDPADPAVEKRARLAFDEVMSLAIGLGGTITGEHGVGRAKRAALPDQLGPDVMALSRRVKDALDPAGILNPGAVL</sequence>
<dbReference type="InterPro" id="IPR016166">
    <property type="entry name" value="FAD-bd_PCMH"/>
</dbReference>
<protein>
    <submittedName>
        <fullName evidence="7">FAD-binding protein</fullName>
    </submittedName>
</protein>
<dbReference type="Gene3D" id="1.10.45.10">
    <property type="entry name" value="Vanillyl-alcohol Oxidase, Chain A, domain 4"/>
    <property type="match status" value="1"/>
</dbReference>
<evidence type="ECO:0000256" key="2">
    <source>
        <dbReference type="ARBA" id="ARBA00008000"/>
    </source>
</evidence>
<organism evidence="7 8">
    <name type="scientific">Nocardioides mangrovicus</name>
    <dbReference type="NCBI Taxonomy" id="2478913"/>
    <lineage>
        <taxon>Bacteria</taxon>
        <taxon>Bacillati</taxon>
        <taxon>Actinomycetota</taxon>
        <taxon>Actinomycetes</taxon>
        <taxon>Propionibacteriales</taxon>
        <taxon>Nocardioidaceae</taxon>
        <taxon>Nocardioides</taxon>
    </lineage>
</organism>
<evidence type="ECO:0000313" key="8">
    <source>
        <dbReference type="Proteomes" id="UP000281708"/>
    </source>
</evidence>
<dbReference type="AlphaFoldDB" id="A0A3L8P5D4"/>
<dbReference type="InterPro" id="IPR051914">
    <property type="entry name" value="FAD-linked_OxidoTrans_Type4"/>
</dbReference>
<dbReference type="Proteomes" id="UP000281708">
    <property type="component" value="Unassembled WGS sequence"/>
</dbReference>
<dbReference type="PANTHER" id="PTHR42934">
    <property type="entry name" value="GLYCOLATE OXIDASE SUBUNIT GLCD"/>
    <property type="match status" value="1"/>
</dbReference>